<evidence type="ECO:0000313" key="2">
    <source>
        <dbReference type="EMBL" id="PNX80998.1"/>
    </source>
</evidence>
<protein>
    <submittedName>
        <fullName evidence="2">F-box/kelch-repeat protein</fullName>
    </submittedName>
</protein>
<dbReference type="PANTHER" id="PTHR31672">
    <property type="entry name" value="BNACNNG10540D PROTEIN"/>
    <property type="match status" value="1"/>
</dbReference>
<dbReference type="InterPro" id="IPR001810">
    <property type="entry name" value="F-box_dom"/>
</dbReference>
<dbReference type="SMART" id="SM00256">
    <property type="entry name" value="FBOX"/>
    <property type="match status" value="1"/>
</dbReference>
<organism evidence="2 3">
    <name type="scientific">Trifolium pratense</name>
    <name type="common">Red clover</name>
    <dbReference type="NCBI Taxonomy" id="57577"/>
    <lineage>
        <taxon>Eukaryota</taxon>
        <taxon>Viridiplantae</taxon>
        <taxon>Streptophyta</taxon>
        <taxon>Embryophyta</taxon>
        <taxon>Tracheophyta</taxon>
        <taxon>Spermatophyta</taxon>
        <taxon>Magnoliopsida</taxon>
        <taxon>eudicotyledons</taxon>
        <taxon>Gunneridae</taxon>
        <taxon>Pentapetalae</taxon>
        <taxon>rosids</taxon>
        <taxon>fabids</taxon>
        <taxon>Fabales</taxon>
        <taxon>Fabaceae</taxon>
        <taxon>Papilionoideae</taxon>
        <taxon>50 kb inversion clade</taxon>
        <taxon>NPAAA clade</taxon>
        <taxon>Hologalegina</taxon>
        <taxon>IRL clade</taxon>
        <taxon>Trifolieae</taxon>
        <taxon>Trifolium</taxon>
    </lineage>
</organism>
<dbReference type="PANTHER" id="PTHR31672:SF13">
    <property type="entry name" value="F-BOX PROTEIN CPR30-LIKE"/>
    <property type="match status" value="1"/>
</dbReference>
<dbReference type="SUPFAM" id="SSF50965">
    <property type="entry name" value="Galactose oxidase, central domain"/>
    <property type="match status" value="1"/>
</dbReference>
<dbReference type="STRING" id="57577.A0A2K3LR35"/>
<dbReference type="Pfam" id="PF08268">
    <property type="entry name" value="FBA_3"/>
    <property type="match status" value="1"/>
</dbReference>
<dbReference type="InterPro" id="IPR013187">
    <property type="entry name" value="F-box-assoc_dom_typ3"/>
</dbReference>
<reference evidence="2 3" key="2">
    <citation type="journal article" date="2017" name="Front. Plant Sci.">
        <title>Gene Classification and Mining of Molecular Markers Useful in Red Clover (Trifolium pratense) Breeding.</title>
        <authorList>
            <person name="Istvanek J."/>
            <person name="Dluhosova J."/>
            <person name="Dluhos P."/>
            <person name="Patkova L."/>
            <person name="Nedelnik J."/>
            <person name="Repkova J."/>
        </authorList>
    </citation>
    <scope>NUCLEOTIDE SEQUENCE [LARGE SCALE GENOMIC DNA]</scope>
    <source>
        <strain evidence="3">cv. Tatra</strain>
        <tissue evidence="2">Young leaves</tissue>
    </source>
</reference>
<evidence type="ECO:0000313" key="3">
    <source>
        <dbReference type="Proteomes" id="UP000236291"/>
    </source>
</evidence>
<dbReference type="PROSITE" id="PS50181">
    <property type="entry name" value="FBOX"/>
    <property type="match status" value="1"/>
</dbReference>
<dbReference type="InterPro" id="IPR017451">
    <property type="entry name" value="F-box-assoc_interact_dom"/>
</dbReference>
<dbReference type="Pfam" id="PF00646">
    <property type="entry name" value="F-box"/>
    <property type="match status" value="1"/>
</dbReference>
<dbReference type="NCBIfam" id="TIGR01640">
    <property type="entry name" value="F_box_assoc_1"/>
    <property type="match status" value="1"/>
</dbReference>
<dbReference type="EMBL" id="ASHM01039040">
    <property type="protein sequence ID" value="PNX80998.1"/>
    <property type="molecule type" value="Genomic_DNA"/>
</dbReference>
<dbReference type="InterPro" id="IPR011043">
    <property type="entry name" value="Gal_Oxase/kelch_b-propeller"/>
</dbReference>
<feature type="domain" description="F-box" evidence="1">
    <location>
        <begin position="5"/>
        <end position="55"/>
    </location>
</feature>
<dbReference type="ExpressionAtlas" id="A0A2K3LR35">
    <property type="expression patterns" value="baseline"/>
</dbReference>
<dbReference type="InterPro" id="IPR050796">
    <property type="entry name" value="SCF_F-box_component"/>
</dbReference>
<reference evidence="2 3" key="1">
    <citation type="journal article" date="2014" name="Am. J. Bot.">
        <title>Genome assembly and annotation for red clover (Trifolium pratense; Fabaceae).</title>
        <authorList>
            <person name="Istvanek J."/>
            <person name="Jaros M."/>
            <person name="Krenek A."/>
            <person name="Repkova J."/>
        </authorList>
    </citation>
    <scope>NUCLEOTIDE SEQUENCE [LARGE SCALE GENOMIC DNA]</scope>
    <source>
        <strain evidence="3">cv. Tatra</strain>
        <tissue evidence="2">Young leaves</tissue>
    </source>
</reference>
<name>A0A2K3LR35_TRIPR</name>
<dbReference type="Proteomes" id="UP000236291">
    <property type="component" value="Unassembled WGS sequence"/>
</dbReference>
<sequence length="365" mass="42607">MKTKKTHQLYLPHELILQILLSLPVKSLLRFKCVCNSWFSLISDPHFANSHFEITTATHTHRLMFISDADRETRSVDFEASLHDDSAISVSHNLNFLLPKPYHNLEIIGSCRGIIGMRRCSEFHLWNPSTGVHKQIPFSPDHRYLNFFGFGYDKSTDDYLVISMSDDYLEFFSLRANMWKQIESTHICYTYLDKDDFTSGVGLLFNGAIHWLAFHRDHDLKEFVIVAFDLTERKLLDMQLPHDCDPKLHNSDLWVFGEFLSLWSTDFRKNNTVEIWVMNEYKLHSSWTKTIVLPIDGFPDEYMVPLCSTKSGDIVRTDYCCTGLAKYDGKGQLLEYRSHRNCYPYDVYEVTLYIESLLSPHNEQA</sequence>
<dbReference type="InterPro" id="IPR036047">
    <property type="entry name" value="F-box-like_dom_sf"/>
</dbReference>
<accession>A0A2K3LR35</accession>
<dbReference type="SUPFAM" id="SSF81383">
    <property type="entry name" value="F-box domain"/>
    <property type="match status" value="1"/>
</dbReference>
<dbReference type="CDD" id="cd22157">
    <property type="entry name" value="F-box_AtFBW1-like"/>
    <property type="match status" value="1"/>
</dbReference>
<dbReference type="AlphaFoldDB" id="A0A2K3LR35"/>
<proteinExistence type="predicted"/>
<evidence type="ECO:0000259" key="1">
    <source>
        <dbReference type="PROSITE" id="PS50181"/>
    </source>
</evidence>
<comment type="caution">
    <text evidence="2">The sequence shown here is derived from an EMBL/GenBank/DDBJ whole genome shotgun (WGS) entry which is preliminary data.</text>
</comment>
<gene>
    <name evidence="2" type="ORF">L195_g037012</name>
</gene>
<dbReference type="Gene3D" id="1.20.1280.50">
    <property type="match status" value="1"/>
</dbReference>